<reference evidence="1 2" key="1">
    <citation type="submission" date="2020-07" db="EMBL/GenBank/DDBJ databases">
        <authorList>
            <person name="Feng X."/>
        </authorList>
    </citation>
    <scope>NUCLEOTIDE SEQUENCE [LARGE SCALE GENOMIC DNA]</scope>
    <source>
        <strain evidence="1 2">JCM31066</strain>
    </source>
</reference>
<organism evidence="1 2">
    <name type="scientific">Ruficoccus amylovorans</name>
    <dbReference type="NCBI Taxonomy" id="1804625"/>
    <lineage>
        <taxon>Bacteria</taxon>
        <taxon>Pseudomonadati</taxon>
        <taxon>Verrucomicrobiota</taxon>
        <taxon>Opitutia</taxon>
        <taxon>Puniceicoccales</taxon>
        <taxon>Cerasicoccaceae</taxon>
        <taxon>Ruficoccus</taxon>
    </lineage>
</organism>
<dbReference type="EMBL" id="JACHVB010000004">
    <property type="protein sequence ID" value="MBC2592682.1"/>
    <property type="molecule type" value="Genomic_DNA"/>
</dbReference>
<proteinExistence type="predicted"/>
<name>A0A842H8H9_9BACT</name>
<dbReference type="AlphaFoldDB" id="A0A842H8H9"/>
<evidence type="ECO:0000313" key="2">
    <source>
        <dbReference type="Proteomes" id="UP000546464"/>
    </source>
</evidence>
<accession>A0A842H8H9</accession>
<gene>
    <name evidence="1" type="ORF">H5P28_00250</name>
</gene>
<keyword evidence="2" id="KW-1185">Reference proteome</keyword>
<dbReference type="RefSeq" id="WP_185673721.1">
    <property type="nucleotide sequence ID" value="NZ_JACHVB010000004.1"/>
</dbReference>
<sequence length="106" mass="10862">MSAPDASLLRRACPAYRAAVQSRRPETPVGAGVAGYRVSGFQRHAGCPAVPVRLLLVTGEAIDVRLPLAVARSLAADLLGALPLSPLAHANELTATTADIRAGNGP</sequence>
<evidence type="ECO:0000313" key="1">
    <source>
        <dbReference type="EMBL" id="MBC2592682.1"/>
    </source>
</evidence>
<protein>
    <submittedName>
        <fullName evidence="1">Uncharacterized protein</fullName>
    </submittedName>
</protein>
<comment type="caution">
    <text evidence="1">The sequence shown here is derived from an EMBL/GenBank/DDBJ whole genome shotgun (WGS) entry which is preliminary data.</text>
</comment>
<dbReference type="Proteomes" id="UP000546464">
    <property type="component" value="Unassembled WGS sequence"/>
</dbReference>